<dbReference type="PANTHER" id="PTHR24296">
    <property type="entry name" value="CYTOCHROME P450"/>
    <property type="match status" value="1"/>
</dbReference>
<dbReference type="PRINTS" id="PR00463">
    <property type="entry name" value="EP450I"/>
</dbReference>
<dbReference type="GO" id="GO:0006629">
    <property type="term" value="P:lipid metabolic process"/>
    <property type="evidence" value="ECO:0007669"/>
    <property type="project" value="UniProtKB-ARBA"/>
</dbReference>
<comment type="cofactor">
    <cofactor evidence="1 6">
        <name>heme</name>
        <dbReference type="ChEBI" id="CHEBI:30413"/>
    </cofactor>
</comment>
<evidence type="ECO:0000256" key="5">
    <source>
        <dbReference type="ARBA" id="ARBA00023004"/>
    </source>
</evidence>
<keyword evidence="3 6" id="KW-0479">Metal-binding</keyword>
<keyword evidence="6 7" id="KW-0349">Heme</keyword>
<gene>
    <name evidence="9" type="ORF">RND81_02G007400</name>
</gene>
<dbReference type="GO" id="GO:0004497">
    <property type="term" value="F:monooxygenase activity"/>
    <property type="evidence" value="ECO:0007669"/>
    <property type="project" value="UniProtKB-KW"/>
</dbReference>
<dbReference type="Gene3D" id="1.10.630.10">
    <property type="entry name" value="Cytochrome P450"/>
    <property type="match status" value="1"/>
</dbReference>
<dbReference type="PROSITE" id="PS00086">
    <property type="entry name" value="CYTOCHROME_P450"/>
    <property type="match status" value="1"/>
</dbReference>
<dbReference type="Pfam" id="PF00067">
    <property type="entry name" value="p450"/>
    <property type="match status" value="1"/>
</dbReference>
<dbReference type="EMBL" id="JBDFQZ010000002">
    <property type="protein sequence ID" value="KAK9747669.1"/>
    <property type="molecule type" value="Genomic_DNA"/>
</dbReference>
<dbReference type="InterPro" id="IPR017972">
    <property type="entry name" value="Cyt_P450_CS"/>
</dbReference>
<dbReference type="InterPro" id="IPR002401">
    <property type="entry name" value="Cyt_P450_E_grp-I"/>
</dbReference>
<organism evidence="9 10">
    <name type="scientific">Saponaria officinalis</name>
    <name type="common">Common soapwort</name>
    <name type="synonym">Lychnis saponaria</name>
    <dbReference type="NCBI Taxonomy" id="3572"/>
    <lineage>
        <taxon>Eukaryota</taxon>
        <taxon>Viridiplantae</taxon>
        <taxon>Streptophyta</taxon>
        <taxon>Embryophyta</taxon>
        <taxon>Tracheophyta</taxon>
        <taxon>Spermatophyta</taxon>
        <taxon>Magnoliopsida</taxon>
        <taxon>eudicotyledons</taxon>
        <taxon>Gunneridae</taxon>
        <taxon>Pentapetalae</taxon>
        <taxon>Caryophyllales</taxon>
        <taxon>Caryophyllaceae</taxon>
        <taxon>Caryophylleae</taxon>
        <taxon>Saponaria</taxon>
    </lineage>
</organism>
<keyword evidence="7" id="KW-0503">Monooxygenase</keyword>
<dbReference type="GO" id="GO:0016705">
    <property type="term" value="F:oxidoreductase activity, acting on paired donors, with incorporation or reduction of molecular oxygen"/>
    <property type="evidence" value="ECO:0007669"/>
    <property type="project" value="InterPro"/>
</dbReference>
<comment type="caution">
    <text evidence="9">The sequence shown here is derived from an EMBL/GenBank/DDBJ whole genome shotgun (WGS) entry which is preliminary data.</text>
</comment>
<comment type="similarity">
    <text evidence="2 7">Belongs to the cytochrome P450 family.</text>
</comment>
<evidence type="ECO:0000256" key="6">
    <source>
        <dbReference type="PIRSR" id="PIRSR602401-1"/>
    </source>
</evidence>
<evidence type="ECO:0000256" key="1">
    <source>
        <dbReference type="ARBA" id="ARBA00001971"/>
    </source>
</evidence>
<keyword evidence="4 7" id="KW-0560">Oxidoreductase</keyword>
<dbReference type="InterPro" id="IPR036396">
    <property type="entry name" value="Cyt_P450_sf"/>
</dbReference>
<dbReference type="GO" id="GO:0005506">
    <property type="term" value="F:iron ion binding"/>
    <property type="evidence" value="ECO:0007669"/>
    <property type="project" value="InterPro"/>
</dbReference>
<dbReference type="CDD" id="cd11064">
    <property type="entry name" value="CYP86A"/>
    <property type="match status" value="1"/>
</dbReference>
<feature type="transmembrane region" description="Helical" evidence="8">
    <location>
        <begin position="6"/>
        <end position="25"/>
    </location>
</feature>
<accession>A0AAW1MSD3</accession>
<sequence length="517" mass="59624">MVELTNFLLSLLLILPSFLLLLIIIKNDSLRTRQNRNQTQLKLPKSYPIIGHFIAVSQQKDTFQWITNLLISSPSSTFILHRPFGLDSIQTVDPNVIEHILKTEFHVYQKGPYHRSVLRDFLGDGIFNVEGESWKFQRRVCSYEFSAHALKEFVEKVVDFEVSSRLIPILSRAARDRTVLDLQDILERFTFDNICKISFGYDPKYLDPSLPNPEFAVAFEEATMISTRRFRSFFPFVWKICRFLNIGSEKRLKKAVFTVREFAMTIVKEKKQSIINNCENSEDLLSRFLKSGHSNETLLTDIVISFLVAGRESTSAALTWFFWLIHKNKEAEKEILKELKNRGKQGNKTEHLNSSVFEQVKQMVYTQAALCETMRLFPPVPVDIREAVSDDILPDGTLVKKGTWVTYHPYAMGRLEKLWGVDCAEYRPERWLEEGEDGLKFVPRDACMYPVFHVGPRVCLGKEMAFLQMKRVVAGVLSRFRVVPAVADGVEPVYVPYLTAKMHGGFPVMIEERCQVE</sequence>
<dbReference type="AlphaFoldDB" id="A0AAW1MSD3"/>
<evidence type="ECO:0000256" key="4">
    <source>
        <dbReference type="ARBA" id="ARBA00023002"/>
    </source>
</evidence>
<dbReference type="Proteomes" id="UP001443914">
    <property type="component" value="Unassembled WGS sequence"/>
</dbReference>
<evidence type="ECO:0000256" key="7">
    <source>
        <dbReference type="RuleBase" id="RU000461"/>
    </source>
</evidence>
<keyword evidence="5 6" id="KW-0408">Iron</keyword>
<feature type="binding site" description="axial binding residue" evidence="6">
    <location>
        <position position="459"/>
    </location>
    <ligand>
        <name>heme</name>
        <dbReference type="ChEBI" id="CHEBI:30413"/>
    </ligand>
    <ligandPart>
        <name>Fe</name>
        <dbReference type="ChEBI" id="CHEBI:18248"/>
    </ligandPart>
</feature>
<dbReference type="PRINTS" id="PR00385">
    <property type="entry name" value="P450"/>
</dbReference>
<proteinExistence type="inferred from homology"/>
<keyword evidence="8" id="KW-0472">Membrane</keyword>
<keyword evidence="10" id="KW-1185">Reference proteome</keyword>
<evidence type="ECO:0000313" key="9">
    <source>
        <dbReference type="EMBL" id="KAK9747669.1"/>
    </source>
</evidence>
<keyword evidence="8" id="KW-1133">Transmembrane helix</keyword>
<reference evidence="9" key="1">
    <citation type="submission" date="2024-03" db="EMBL/GenBank/DDBJ databases">
        <title>WGS assembly of Saponaria officinalis var. Norfolk2.</title>
        <authorList>
            <person name="Jenkins J."/>
            <person name="Shu S."/>
            <person name="Grimwood J."/>
            <person name="Barry K."/>
            <person name="Goodstein D."/>
            <person name="Schmutz J."/>
            <person name="Leebens-Mack J."/>
            <person name="Osbourn A."/>
        </authorList>
    </citation>
    <scope>NUCLEOTIDE SEQUENCE [LARGE SCALE GENOMIC DNA]</scope>
    <source>
        <strain evidence="9">JIC</strain>
    </source>
</reference>
<dbReference type="InterPro" id="IPR001128">
    <property type="entry name" value="Cyt_P450"/>
</dbReference>
<evidence type="ECO:0000256" key="8">
    <source>
        <dbReference type="SAM" id="Phobius"/>
    </source>
</evidence>
<evidence type="ECO:0000256" key="3">
    <source>
        <dbReference type="ARBA" id="ARBA00022723"/>
    </source>
</evidence>
<dbReference type="SUPFAM" id="SSF48264">
    <property type="entry name" value="Cytochrome P450"/>
    <property type="match status" value="1"/>
</dbReference>
<evidence type="ECO:0000256" key="2">
    <source>
        <dbReference type="ARBA" id="ARBA00010617"/>
    </source>
</evidence>
<evidence type="ECO:0000313" key="10">
    <source>
        <dbReference type="Proteomes" id="UP001443914"/>
    </source>
</evidence>
<keyword evidence="8" id="KW-0812">Transmembrane</keyword>
<name>A0AAW1MSD3_SAPOF</name>
<protein>
    <recommendedName>
        <fullName evidence="11">Cytochrome P450</fullName>
    </recommendedName>
</protein>
<evidence type="ECO:0008006" key="11">
    <source>
        <dbReference type="Google" id="ProtNLM"/>
    </source>
</evidence>
<dbReference type="GO" id="GO:0020037">
    <property type="term" value="F:heme binding"/>
    <property type="evidence" value="ECO:0007669"/>
    <property type="project" value="InterPro"/>
</dbReference>